<reference evidence="11 12" key="1">
    <citation type="submission" date="2017-07" db="EMBL/GenBank/DDBJ databases">
        <title>Leptospira spp. isolated from tropical soils.</title>
        <authorList>
            <person name="Thibeaux R."/>
            <person name="Iraola G."/>
            <person name="Ferres I."/>
            <person name="Bierque E."/>
            <person name="Girault D."/>
            <person name="Soupe-Gilbert M.-E."/>
            <person name="Picardeau M."/>
            <person name="Goarant C."/>
        </authorList>
    </citation>
    <scope>NUCLEOTIDE SEQUENCE [LARGE SCALE GENOMIC DNA]</scope>
    <source>
        <strain evidence="10 12">FH1-B-B1</strain>
        <strain evidence="9 11">FH1-B-C1</strain>
    </source>
</reference>
<feature type="transmembrane region" description="Helical" evidence="7">
    <location>
        <begin position="181"/>
        <end position="204"/>
    </location>
</feature>
<keyword evidence="4" id="KW-0378">Hydrolase</keyword>
<evidence type="ECO:0000256" key="3">
    <source>
        <dbReference type="ARBA" id="ARBA00022692"/>
    </source>
</evidence>
<keyword evidence="3 7" id="KW-0812">Transmembrane</keyword>
<gene>
    <name evidence="9" type="ORF">CH360_13270</name>
    <name evidence="10" type="ORF">CH373_04060</name>
</gene>
<keyword evidence="6 7" id="KW-0472">Membrane</keyword>
<evidence type="ECO:0000313" key="9">
    <source>
        <dbReference type="EMBL" id="PJZ69066.1"/>
    </source>
</evidence>
<keyword evidence="5 7" id="KW-1133">Transmembrane helix</keyword>
<proteinExistence type="inferred from homology"/>
<keyword evidence="11" id="KW-1185">Reference proteome</keyword>
<evidence type="ECO:0000256" key="1">
    <source>
        <dbReference type="ARBA" id="ARBA00004141"/>
    </source>
</evidence>
<feature type="transmembrane region" description="Helical" evidence="7">
    <location>
        <begin position="108"/>
        <end position="127"/>
    </location>
</feature>
<dbReference type="PANTHER" id="PTHR43731:SF14">
    <property type="entry name" value="PRESENILIN-ASSOCIATED RHOMBOID-LIKE PROTEIN, MITOCHONDRIAL"/>
    <property type="match status" value="1"/>
</dbReference>
<dbReference type="PANTHER" id="PTHR43731">
    <property type="entry name" value="RHOMBOID PROTEASE"/>
    <property type="match status" value="1"/>
</dbReference>
<evidence type="ECO:0000256" key="5">
    <source>
        <dbReference type="ARBA" id="ARBA00022989"/>
    </source>
</evidence>
<evidence type="ECO:0000256" key="6">
    <source>
        <dbReference type="ARBA" id="ARBA00023136"/>
    </source>
</evidence>
<protein>
    <submittedName>
        <fullName evidence="10">Rhomboid family intramembrane serine protease</fullName>
    </submittedName>
</protein>
<accession>A0A2M9ZQU8</accession>
<feature type="transmembrane region" description="Helical" evidence="7">
    <location>
        <begin position="12"/>
        <end position="37"/>
    </location>
</feature>
<dbReference type="RefSeq" id="WP_100714572.1">
    <property type="nucleotide sequence ID" value="NZ_NPDY01000013.1"/>
</dbReference>
<feature type="transmembrane region" description="Helical" evidence="7">
    <location>
        <begin position="147"/>
        <end position="169"/>
    </location>
</feature>
<organism evidence="10 12">
    <name type="scientific">Leptospira perolatii</name>
    <dbReference type="NCBI Taxonomy" id="2023191"/>
    <lineage>
        <taxon>Bacteria</taxon>
        <taxon>Pseudomonadati</taxon>
        <taxon>Spirochaetota</taxon>
        <taxon>Spirochaetia</taxon>
        <taxon>Leptospirales</taxon>
        <taxon>Leptospiraceae</taxon>
        <taxon>Leptospira</taxon>
    </lineage>
</organism>
<evidence type="ECO:0000259" key="8">
    <source>
        <dbReference type="Pfam" id="PF01694"/>
    </source>
</evidence>
<dbReference type="GO" id="GO:0004252">
    <property type="term" value="F:serine-type endopeptidase activity"/>
    <property type="evidence" value="ECO:0007669"/>
    <property type="project" value="InterPro"/>
</dbReference>
<evidence type="ECO:0000256" key="2">
    <source>
        <dbReference type="ARBA" id="ARBA00009045"/>
    </source>
</evidence>
<keyword evidence="10" id="KW-0645">Protease</keyword>
<evidence type="ECO:0000313" key="12">
    <source>
        <dbReference type="Proteomes" id="UP000231990"/>
    </source>
</evidence>
<dbReference type="Pfam" id="PF01694">
    <property type="entry name" value="Rhomboid"/>
    <property type="match status" value="1"/>
</dbReference>
<name>A0A2M9ZQU8_9LEPT</name>
<feature type="transmembrane region" description="Helical" evidence="7">
    <location>
        <begin position="77"/>
        <end position="99"/>
    </location>
</feature>
<dbReference type="GO" id="GO:0006508">
    <property type="term" value="P:proteolysis"/>
    <property type="evidence" value="ECO:0007669"/>
    <property type="project" value="UniProtKB-KW"/>
</dbReference>
<dbReference type="InterPro" id="IPR050925">
    <property type="entry name" value="Rhomboid_protease_S54"/>
</dbReference>
<dbReference type="GO" id="GO:0016020">
    <property type="term" value="C:membrane"/>
    <property type="evidence" value="ECO:0007669"/>
    <property type="project" value="UniProtKB-SubCell"/>
</dbReference>
<comment type="caution">
    <text evidence="10">The sequence shown here is derived from an EMBL/GenBank/DDBJ whole genome shotgun (WGS) entry which is preliminary data.</text>
</comment>
<dbReference type="SUPFAM" id="SSF144091">
    <property type="entry name" value="Rhomboid-like"/>
    <property type="match status" value="1"/>
</dbReference>
<sequence>MAKRIYGKTPKLFGLSVLHPLNLVLIVNVSVWILLLLEGGRGVINYYFGLNPSLVIERKMFWQVFTYGFLHNVSGDFLMKFFHIGMNMLGLYTLGFWICRYMNEWKFLALYLIAQLGGGICVVLFAYSGHFLGIVAPDSVWDSYRTITIGASGGVFGVLAVFGLMFPEAKFAFPPVKAKNAAWVLIGFGYLFDMISYLSIVGHWSIQFAPFPVSNSGHLGGAVFGISAFYVLFDRKASLPKPHFIRQEEDRPKEVRKKLEDPFEEQIRKNRDLLGILRETKDKSEQEKILSKLQAKDTNLCPPPTFNTEDPFCLRCDWLPNCALRKLKEESR</sequence>
<dbReference type="AlphaFoldDB" id="A0A2M9ZQU8"/>
<dbReference type="OrthoDB" id="339682at2"/>
<dbReference type="Proteomes" id="UP000231962">
    <property type="component" value="Unassembled WGS sequence"/>
</dbReference>
<dbReference type="EMBL" id="NPDZ01000002">
    <property type="protein sequence ID" value="PJZ74448.1"/>
    <property type="molecule type" value="Genomic_DNA"/>
</dbReference>
<evidence type="ECO:0000313" key="10">
    <source>
        <dbReference type="EMBL" id="PJZ74448.1"/>
    </source>
</evidence>
<dbReference type="Proteomes" id="UP000231990">
    <property type="component" value="Unassembled WGS sequence"/>
</dbReference>
<comment type="subcellular location">
    <subcellularLocation>
        <location evidence="1">Membrane</location>
        <topology evidence="1">Multi-pass membrane protein</topology>
    </subcellularLocation>
</comment>
<comment type="similarity">
    <text evidence="2">Belongs to the peptidase S54 family.</text>
</comment>
<dbReference type="Gene3D" id="1.20.1540.10">
    <property type="entry name" value="Rhomboid-like"/>
    <property type="match status" value="1"/>
</dbReference>
<dbReference type="InterPro" id="IPR035952">
    <property type="entry name" value="Rhomboid-like_sf"/>
</dbReference>
<evidence type="ECO:0000256" key="7">
    <source>
        <dbReference type="SAM" id="Phobius"/>
    </source>
</evidence>
<feature type="domain" description="Peptidase S54 rhomboid" evidence="8">
    <location>
        <begin position="59"/>
        <end position="234"/>
    </location>
</feature>
<evidence type="ECO:0000256" key="4">
    <source>
        <dbReference type="ARBA" id="ARBA00022801"/>
    </source>
</evidence>
<dbReference type="InterPro" id="IPR022764">
    <property type="entry name" value="Peptidase_S54_rhomboid_dom"/>
</dbReference>
<evidence type="ECO:0000313" key="11">
    <source>
        <dbReference type="Proteomes" id="UP000231962"/>
    </source>
</evidence>
<feature type="transmembrane region" description="Helical" evidence="7">
    <location>
        <begin position="216"/>
        <end position="233"/>
    </location>
</feature>
<dbReference type="EMBL" id="NPDY01000013">
    <property type="protein sequence ID" value="PJZ69066.1"/>
    <property type="molecule type" value="Genomic_DNA"/>
</dbReference>